<dbReference type="InterPro" id="IPR036038">
    <property type="entry name" value="Aminotransferase-like"/>
</dbReference>
<evidence type="ECO:0008006" key="3">
    <source>
        <dbReference type="Google" id="ProtNLM"/>
    </source>
</evidence>
<evidence type="ECO:0000313" key="2">
    <source>
        <dbReference type="Proteomes" id="UP001157017"/>
    </source>
</evidence>
<dbReference type="InterPro" id="IPR043132">
    <property type="entry name" value="BCAT-like_C"/>
</dbReference>
<organism evidence="1 2">
    <name type="scientific">Angustibacter aerolatus</name>
    <dbReference type="NCBI Taxonomy" id="1162965"/>
    <lineage>
        <taxon>Bacteria</taxon>
        <taxon>Bacillati</taxon>
        <taxon>Actinomycetota</taxon>
        <taxon>Actinomycetes</taxon>
        <taxon>Kineosporiales</taxon>
        <taxon>Kineosporiaceae</taxon>
    </lineage>
</organism>
<reference evidence="2" key="1">
    <citation type="journal article" date="2019" name="Int. J. Syst. Evol. Microbiol.">
        <title>The Global Catalogue of Microorganisms (GCM) 10K type strain sequencing project: providing services to taxonomists for standard genome sequencing and annotation.</title>
        <authorList>
            <consortium name="The Broad Institute Genomics Platform"/>
            <consortium name="The Broad Institute Genome Sequencing Center for Infectious Disease"/>
            <person name="Wu L."/>
            <person name="Ma J."/>
        </authorList>
    </citation>
    <scope>NUCLEOTIDE SEQUENCE [LARGE SCALE GENOMIC DNA]</scope>
    <source>
        <strain evidence="2">NBRC 108730</strain>
    </source>
</reference>
<dbReference type="Gene3D" id="3.20.10.10">
    <property type="entry name" value="D-amino Acid Aminotransferase, subunit A, domain 2"/>
    <property type="match status" value="1"/>
</dbReference>
<name>A0ABQ6JCM5_9ACTN</name>
<proteinExistence type="predicted"/>
<keyword evidence="2" id="KW-1185">Reference proteome</keyword>
<evidence type="ECO:0000313" key="1">
    <source>
        <dbReference type="EMBL" id="GMA85218.1"/>
    </source>
</evidence>
<protein>
    <recommendedName>
        <fullName evidence="3">Aminotransferase class IV</fullName>
    </recommendedName>
</protein>
<dbReference type="EMBL" id="BSUZ01000001">
    <property type="protein sequence ID" value="GMA85218.1"/>
    <property type="molecule type" value="Genomic_DNA"/>
</dbReference>
<comment type="caution">
    <text evidence="1">The sequence shown here is derived from an EMBL/GenBank/DDBJ whole genome shotgun (WGS) entry which is preliminary data.</text>
</comment>
<dbReference type="Proteomes" id="UP001157017">
    <property type="component" value="Unassembled WGS sequence"/>
</dbReference>
<dbReference type="SUPFAM" id="SSF56752">
    <property type="entry name" value="D-aminoacid aminotransferase-like PLP-dependent enzymes"/>
    <property type="match status" value="1"/>
</dbReference>
<accession>A0ABQ6JCM5</accession>
<gene>
    <name evidence="1" type="ORF">GCM10025868_04680</name>
</gene>
<sequence>MQEAVLTAEDLAAADEVLLLSSTRDVQPVHAVDGRALAAPGPVGRRLADLFARRAADRLDP</sequence>